<gene>
    <name evidence="3" type="ORF">E1A91_D08G153100v1</name>
</gene>
<dbReference type="Proteomes" id="UP000323597">
    <property type="component" value="Chromosome D08"/>
</dbReference>
<keyword evidence="2" id="KW-1133">Transmembrane helix</keyword>
<name>A0A5D2TYH0_GOSMU</name>
<reference evidence="3 4" key="1">
    <citation type="submission" date="2019-07" db="EMBL/GenBank/DDBJ databases">
        <title>WGS assembly of Gossypium mustelinum.</title>
        <authorList>
            <person name="Chen Z.J."/>
            <person name="Sreedasyam A."/>
            <person name="Ando A."/>
            <person name="Song Q."/>
            <person name="De L."/>
            <person name="Hulse-Kemp A."/>
            <person name="Ding M."/>
            <person name="Ye W."/>
            <person name="Kirkbride R."/>
            <person name="Jenkins J."/>
            <person name="Plott C."/>
            <person name="Lovell J."/>
            <person name="Lin Y.-M."/>
            <person name="Vaughn R."/>
            <person name="Liu B."/>
            <person name="Li W."/>
            <person name="Simpson S."/>
            <person name="Scheffler B."/>
            <person name="Saski C."/>
            <person name="Grover C."/>
            <person name="Hu G."/>
            <person name="Conover J."/>
            <person name="Carlson J."/>
            <person name="Shu S."/>
            <person name="Boston L."/>
            <person name="Williams M."/>
            <person name="Peterson D."/>
            <person name="Mcgee K."/>
            <person name="Jones D."/>
            <person name="Wendel J."/>
            <person name="Stelly D."/>
            <person name="Grimwood J."/>
            <person name="Schmutz J."/>
        </authorList>
    </citation>
    <scope>NUCLEOTIDE SEQUENCE [LARGE SCALE GENOMIC DNA]</scope>
    <source>
        <strain evidence="3">1408120.09</strain>
    </source>
</reference>
<evidence type="ECO:0000313" key="3">
    <source>
        <dbReference type="EMBL" id="TYI69403.1"/>
    </source>
</evidence>
<evidence type="ECO:0000313" key="4">
    <source>
        <dbReference type="Proteomes" id="UP000323597"/>
    </source>
</evidence>
<feature type="region of interest" description="Disordered" evidence="1">
    <location>
        <begin position="1"/>
        <end position="21"/>
    </location>
</feature>
<dbReference type="AlphaFoldDB" id="A0A5D2TYH0"/>
<accession>A0A5D2TYH0</accession>
<organism evidence="3 4">
    <name type="scientific">Gossypium mustelinum</name>
    <name type="common">Cotton</name>
    <name type="synonym">Gossypium caicoense</name>
    <dbReference type="NCBI Taxonomy" id="34275"/>
    <lineage>
        <taxon>Eukaryota</taxon>
        <taxon>Viridiplantae</taxon>
        <taxon>Streptophyta</taxon>
        <taxon>Embryophyta</taxon>
        <taxon>Tracheophyta</taxon>
        <taxon>Spermatophyta</taxon>
        <taxon>Magnoliopsida</taxon>
        <taxon>eudicotyledons</taxon>
        <taxon>Gunneridae</taxon>
        <taxon>Pentapetalae</taxon>
        <taxon>rosids</taxon>
        <taxon>malvids</taxon>
        <taxon>Malvales</taxon>
        <taxon>Malvaceae</taxon>
        <taxon>Malvoideae</taxon>
        <taxon>Gossypium</taxon>
    </lineage>
</organism>
<proteinExistence type="predicted"/>
<keyword evidence="2" id="KW-0812">Transmembrane</keyword>
<evidence type="ECO:0000256" key="2">
    <source>
        <dbReference type="SAM" id="Phobius"/>
    </source>
</evidence>
<evidence type="ECO:0008006" key="5">
    <source>
        <dbReference type="Google" id="ProtNLM"/>
    </source>
</evidence>
<protein>
    <recommendedName>
        <fullName evidence="5">Transmembrane protein</fullName>
    </recommendedName>
</protein>
<keyword evidence="2" id="KW-0472">Membrane</keyword>
<feature type="transmembrane region" description="Helical" evidence="2">
    <location>
        <begin position="59"/>
        <end position="82"/>
    </location>
</feature>
<dbReference type="EMBL" id="CM017656">
    <property type="protein sequence ID" value="TYI69403.1"/>
    <property type="molecule type" value="Genomic_DNA"/>
</dbReference>
<keyword evidence="4" id="KW-1185">Reference proteome</keyword>
<evidence type="ECO:0000256" key="1">
    <source>
        <dbReference type="SAM" id="MobiDB-lite"/>
    </source>
</evidence>
<sequence length="144" mass="15895">MVSDPNLLFDDDGEGPISSQGTFLPTPRHFSVLISVFDKEPEKSNQKNKNKNKIEKPHWFALCCVVFILFAGLAYGGGHGVYRDEGACVRSLVTYGGSVERCFCCGTGNRKLLGFLAPILHFGLSGLKVFLGQWVNWVWWVGPG</sequence>